<feature type="non-terminal residue" evidence="1">
    <location>
        <position position="1"/>
    </location>
</feature>
<accession>A0A8S3JLC0</accession>
<proteinExistence type="predicted"/>
<protein>
    <submittedName>
        <fullName evidence="1">Uncharacterized protein</fullName>
    </submittedName>
</protein>
<gene>
    <name evidence="1" type="ORF">SMN809_LOCUS81876</name>
</gene>
<reference evidence="1" key="1">
    <citation type="submission" date="2021-02" db="EMBL/GenBank/DDBJ databases">
        <authorList>
            <person name="Nowell W R."/>
        </authorList>
    </citation>
    <scope>NUCLEOTIDE SEQUENCE</scope>
</reference>
<dbReference type="EMBL" id="CAJOBI010349709">
    <property type="protein sequence ID" value="CAF5220391.1"/>
    <property type="molecule type" value="Genomic_DNA"/>
</dbReference>
<name>A0A8S3JLC0_9BILA</name>
<dbReference type="AlphaFoldDB" id="A0A8S3JLC0"/>
<comment type="caution">
    <text evidence="1">The sequence shown here is derived from an EMBL/GenBank/DDBJ whole genome shotgun (WGS) entry which is preliminary data.</text>
</comment>
<evidence type="ECO:0000313" key="1">
    <source>
        <dbReference type="EMBL" id="CAF5220391.1"/>
    </source>
</evidence>
<organism evidence="1 2">
    <name type="scientific">Rotaria magnacalcarata</name>
    <dbReference type="NCBI Taxonomy" id="392030"/>
    <lineage>
        <taxon>Eukaryota</taxon>
        <taxon>Metazoa</taxon>
        <taxon>Spiralia</taxon>
        <taxon>Gnathifera</taxon>
        <taxon>Rotifera</taxon>
        <taxon>Eurotatoria</taxon>
        <taxon>Bdelloidea</taxon>
        <taxon>Philodinida</taxon>
        <taxon>Philodinidae</taxon>
        <taxon>Rotaria</taxon>
    </lineage>
</organism>
<sequence length="71" mass="7925">TIRLACSLTAHYERQTGKVEDKTYKEIAAEYSSNAILIICDKGANDPQLFLATLDAIISFVTDPICPMRIY</sequence>
<dbReference type="Proteomes" id="UP000676336">
    <property type="component" value="Unassembled WGS sequence"/>
</dbReference>
<evidence type="ECO:0000313" key="2">
    <source>
        <dbReference type="Proteomes" id="UP000676336"/>
    </source>
</evidence>